<dbReference type="Gene3D" id="6.10.250.1710">
    <property type="match status" value="1"/>
</dbReference>
<dbReference type="PANTHER" id="PTHR22761:SF12">
    <property type="entry name" value="CHARGED MULTIVESICULAR BODY PROTEIN 5"/>
    <property type="match status" value="1"/>
</dbReference>
<evidence type="ECO:0000313" key="6">
    <source>
        <dbReference type="Proteomes" id="UP000193498"/>
    </source>
</evidence>
<gene>
    <name evidence="5" type="ORF">K493DRAFT_312928</name>
</gene>
<comment type="caution">
    <text evidence="5">The sequence shown here is derived from an EMBL/GenBank/DDBJ whole genome shotgun (WGS) entry which is preliminary data.</text>
</comment>
<feature type="coiled-coil region" evidence="3">
    <location>
        <begin position="105"/>
        <end position="147"/>
    </location>
</feature>
<organism evidence="5 6">
    <name type="scientific">Basidiobolus meristosporus CBS 931.73</name>
    <dbReference type="NCBI Taxonomy" id="1314790"/>
    <lineage>
        <taxon>Eukaryota</taxon>
        <taxon>Fungi</taxon>
        <taxon>Fungi incertae sedis</taxon>
        <taxon>Zoopagomycota</taxon>
        <taxon>Entomophthoromycotina</taxon>
        <taxon>Basidiobolomycetes</taxon>
        <taxon>Basidiobolales</taxon>
        <taxon>Basidiobolaceae</taxon>
        <taxon>Basidiobolus</taxon>
    </lineage>
</organism>
<keyword evidence="6" id="KW-1185">Reference proteome</keyword>
<name>A0A1Y1YQ62_9FUNG</name>
<dbReference type="PANTHER" id="PTHR22761">
    <property type="entry name" value="CHARGED MULTIVESICULAR BODY PROTEIN"/>
    <property type="match status" value="1"/>
</dbReference>
<dbReference type="InterPro" id="IPR005024">
    <property type="entry name" value="Snf7_fam"/>
</dbReference>
<evidence type="ECO:0000256" key="3">
    <source>
        <dbReference type="SAM" id="Coils"/>
    </source>
</evidence>
<dbReference type="GO" id="GO:0006900">
    <property type="term" value="P:vesicle budding from membrane"/>
    <property type="evidence" value="ECO:0007669"/>
    <property type="project" value="TreeGrafter"/>
</dbReference>
<dbReference type="Proteomes" id="UP000193498">
    <property type="component" value="Unassembled WGS sequence"/>
</dbReference>
<evidence type="ECO:0000256" key="1">
    <source>
        <dbReference type="ARBA" id="ARBA00006190"/>
    </source>
</evidence>
<dbReference type="Pfam" id="PF03357">
    <property type="entry name" value="Snf7"/>
    <property type="match status" value="1"/>
</dbReference>
<feature type="compositionally biased region" description="Basic and acidic residues" evidence="4">
    <location>
        <begin position="203"/>
        <end position="214"/>
    </location>
</feature>
<dbReference type="InParanoid" id="A0A1Y1YQ62"/>
<keyword evidence="2 3" id="KW-0175">Coiled coil</keyword>
<dbReference type="GO" id="GO:0032511">
    <property type="term" value="P:late endosome to vacuole transport via multivesicular body sorting pathway"/>
    <property type="evidence" value="ECO:0007669"/>
    <property type="project" value="TreeGrafter"/>
</dbReference>
<dbReference type="GO" id="GO:0005771">
    <property type="term" value="C:multivesicular body"/>
    <property type="evidence" value="ECO:0007669"/>
    <property type="project" value="TreeGrafter"/>
</dbReference>
<proteinExistence type="inferred from homology"/>
<dbReference type="OrthoDB" id="3973241at2759"/>
<evidence type="ECO:0000256" key="2">
    <source>
        <dbReference type="ARBA" id="ARBA00023054"/>
    </source>
</evidence>
<feature type="region of interest" description="Disordered" evidence="4">
    <location>
        <begin position="174"/>
        <end position="225"/>
    </location>
</feature>
<dbReference type="STRING" id="1314790.A0A1Y1YQ62"/>
<dbReference type="AlphaFoldDB" id="A0A1Y1YQ62"/>
<protein>
    <submittedName>
        <fullName evidence="5">Charged multivesicular body protein 5-like protein</fullName>
    </submittedName>
</protein>
<dbReference type="EMBL" id="MCFE01000087">
    <property type="protein sequence ID" value="ORY00119.1"/>
    <property type="molecule type" value="Genomic_DNA"/>
</dbReference>
<evidence type="ECO:0000256" key="4">
    <source>
        <dbReference type="SAM" id="MobiDB-lite"/>
    </source>
</evidence>
<evidence type="ECO:0000313" key="5">
    <source>
        <dbReference type="EMBL" id="ORY00119.1"/>
    </source>
</evidence>
<accession>A0A1Y1YQ62</accession>
<sequence>MHRLFGSNKKKEKPTLTGAITTADLRVGSMDGKIKALDVELAKYRDQMKAMRDGPAKNAVKARAMRVLKQKKMYEGQRDQMQQHVFNMEQASFATDNLRDTIVTVEAMQLANKELKNQYKKVNIDKIEDLQDEMADLLEQANDVQETLGRTYGLPDDLDEADLDAELEALGDELLMEDEEETPSYLQENAPEPEFPETNELTDPTKKQEVKLDEYGLPEAPMKTT</sequence>
<dbReference type="FunCoup" id="A0A1Y1YQ62">
    <property type="interactions" value="471"/>
</dbReference>
<comment type="similarity">
    <text evidence="1">Belongs to the SNF7 family.</text>
</comment>
<reference evidence="5 6" key="1">
    <citation type="submission" date="2016-07" db="EMBL/GenBank/DDBJ databases">
        <title>Pervasive Adenine N6-methylation of Active Genes in Fungi.</title>
        <authorList>
            <consortium name="DOE Joint Genome Institute"/>
            <person name="Mondo S.J."/>
            <person name="Dannebaum R.O."/>
            <person name="Kuo R.C."/>
            <person name="Labutti K."/>
            <person name="Haridas S."/>
            <person name="Kuo A."/>
            <person name="Salamov A."/>
            <person name="Ahrendt S.R."/>
            <person name="Lipzen A."/>
            <person name="Sullivan W."/>
            <person name="Andreopoulos W.B."/>
            <person name="Clum A."/>
            <person name="Lindquist E."/>
            <person name="Daum C."/>
            <person name="Ramamoorthy G.K."/>
            <person name="Gryganskyi A."/>
            <person name="Culley D."/>
            <person name="Magnuson J.K."/>
            <person name="James T.Y."/>
            <person name="O'Malley M.A."/>
            <person name="Stajich J.E."/>
            <person name="Spatafora J.W."/>
            <person name="Visel A."/>
            <person name="Grigoriev I.V."/>
        </authorList>
    </citation>
    <scope>NUCLEOTIDE SEQUENCE [LARGE SCALE GENOMIC DNA]</scope>
    <source>
        <strain evidence="5 6">CBS 931.73</strain>
    </source>
</reference>